<dbReference type="InterPro" id="IPR036396">
    <property type="entry name" value="Cyt_P450_sf"/>
</dbReference>
<evidence type="ECO:0000256" key="2">
    <source>
        <dbReference type="ARBA" id="ARBA00010617"/>
    </source>
</evidence>
<evidence type="ECO:0000313" key="11">
    <source>
        <dbReference type="EMBL" id="KAF3436754.1"/>
    </source>
</evidence>
<reference evidence="11" key="1">
    <citation type="submission" date="2020-03" db="EMBL/GenBank/DDBJ databases">
        <title>A high-quality chromosome-level genome assembly of a woody plant with both climbing and erect habits, Rhamnella rubrinervis.</title>
        <authorList>
            <person name="Lu Z."/>
            <person name="Yang Y."/>
            <person name="Zhu X."/>
            <person name="Sun Y."/>
        </authorList>
    </citation>
    <scope>NUCLEOTIDE SEQUENCE</scope>
    <source>
        <strain evidence="11">BYM</strain>
        <tissue evidence="11">Leaf</tissue>
    </source>
</reference>
<dbReference type="PANTHER" id="PTHR47955:SF18">
    <property type="entry name" value="CYTOCHROME P450 71A1-LIKE"/>
    <property type="match status" value="1"/>
</dbReference>
<evidence type="ECO:0008006" key="13">
    <source>
        <dbReference type="Google" id="ProtNLM"/>
    </source>
</evidence>
<comment type="caution">
    <text evidence="11">The sequence shown here is derived from an EMBL/GenBank/DDBJ whole genome shotgun (WGS) entry which is preliminary data.</text>
</comment>
<feature type="transmembrane region" description="Helical" evidence="10">
    <location>
        <begin position="21"/>
        <end position="41"/>
    </location>
</feature>
<evidence type="ECO:0000313" key="12">
    <source>
        <dbReference type="Proteomes" id="UP000796880"/>
    </source>
</evidence>
<keyword evidence="10" id="KW-0812">Transmembrane</keyword>
<name>A0A8K0DYW7_9ROSA</name>
<dbReference type="PRINTS" id="PR00385">
    <property type="entry name" value="P450"/>
</dbReference>
<evidence type="ECO:0000256" key="6">
    <source>
        <dbReference type="ARBA" id="ARBA00023004"/>
    </source>
</evidence>
<keyword evidence="4 8" id="KW-0479">Metal-binding</keyword>
<dbReference type="AlphaFoldDB" id="A0A8K0DYW7"/>
<evidence type="ECO:0000256" key="9">
    <source>
        <dbReference type="RuleBase" id="RU000461"/>
    </source>
</evidence>
<dbReference type="OrthoDB" id="1727141at2759"/>
<dbReference type="PROSITE" id="PS00086">
    <property type="entry name" value="CYTOCHROME_P450"/>
    <property type="match status" value="1"/>
</dbReference>
<dbReference type="FunFam" id="1.10.630.10:FF:000043">
    <property type="entry name" value="Cytochrome P450 99A2"/>
    <property type="match status" value="1"/>
</dbReference>
<evidence type="ECO:0000256" key="8">
    <source>
        <dbReference type="PIRSR" id="PIRSR602401-1"/>
    </source>
</evidence>
<dbReference type="SUPFAM" id="SSF48264">
    <property type="entry name" value="Cytochrome P450"/>
    <property type="match status" value="1"/>
</dbReference>
<dbReference type="PANTHER" id="PTHR47955">
    <property type="entry name" value="CYTOCHROME P450 FAMILY 71 PROTEIN"/>
    <property type="match status" value="1"/>
</dbReference>
<dbReference type="GO" id="GO:0020037">
    <property type="term" value="F:heme binding"/>
    <property type="evidence" value="ECO:0007669"/>
    <property type="project" value="InterPro"/>
</dbReference>
<keyword evidence="3 8" id="KW-0349">Heme</keyword>
<accession>A0A8K0DYW7</accession>
<feature type="binding site" description="axial binding residue" evidence="8">
    <location>
        <position position="431"/>
    </location>
    <ligand>
        <name>heme</name>
        <dbReference type="ChEBI" id="CHEBI:30413"/>
    </ligand>
    <ligandPart>
        <name>Fe</name>
        <dbReference type="ChEBI" id="CHEBI:18248"/>
    </ligandPart>
</feature>
<evidence type="ECO:0000256" key="7">
    <source>
        <dbReference type="ARBA" id="ARBA00023033"/>
    </source>
</evidence>
<keyword evidence="7 9" id="KW-0503">Monooxygenase</keyword>
<comment type="similarity">
    <text evidence="2 9">Belongs to the cytochrome P450 family.</text>
</comment>
<keyword evidence="5 9" id="KW-0560">Oxidoreductase</keyword>
<evidence type="ECO:0000256" key="4">
    <source>
        <dbReference type="ARBA" id="ARBA00022723"/>
    </source>
</evidence>
<evidence type="ECO:0000256" key="1">
    <source>
        <dbReference type="ARBA" id="ARBA00001971"/>
    </source>
</evidence>
<dbReference type="InterPro" id="IPR002401">
    <property type="entry name" value="Cyt_P450_E_grp-I"/>
</dbReference>
<dbReference type="EMBL" id="VOIH02000009">
    <property type="protein sequence ID" value="KAF3436754.1"/>
    <property type="molecule type" value="Genomic_DNA"/>
</dbReference>
<organism evidence="11 12">
    <name type="scientific">Rhamnella rubrinervis</name>
    <dbReference type="NCBI Taxonomy" id="2594499"/>
    <lineage>
        <taxon>Eukaryota</taxon>
        <taxon>Viridiplantae</taxon>
        <taxon>Streptophyta</taxon>
        <taxon>Embryophyta</taxon>
        <taxon>Tracheophyta</taxon>
        <taxon>Spermatophyta</taxon>
        <taxon>Magnoliopsida</taxon>
        <taxon>eudicotyledons</taxon>
        <taxon>Gunneridae</taxon>
        <taxon>Pentapetalae</taxon>
        <taxon>rosids</taxon>
        <taxon>fabids</taxon>
        <taxon>Rosales</taxon>
        <taxon>Rhamnaceae</taxon>
        <taxon>rhamnoid group</taxon>
        <taxon>Rhamneae</taxon>
        <taxon>Rhamnella</taxon>
    </lineage>
</organism>
<evidence type="ECO:0000256" key="3">
    <source>
        <dbReference type="ARBA" id="ARBA00022617"/>
    </source>
</evidence>
<sequence>MDPVKTLLKQWYWQELQATTLFNHIMIISSLLLIFFSVLAYKLTSTAAPKLSLPPSPPKLPIIGNIHQLGTQLHRSLQGLSDKPQVKAADVLFYGCSDVAFCPYGEYWRQAKKICVLELLSVRRVQAFQFVREEEVALMVEEIRRCCVQDGADHVVDLGEVLTAISNNIASRSALGRKYEGDEDGNNLNFGDLSKKAMELMGTFSFGDMFPYLRWIDVLTGYNAKVRNTAKAFHALLDQVIDEHQQQSSTEQSDKKDPVDILLQIQKDGQLGINLTRENLKAILLDMFIGGTDTTATTMEWAMAELVKNPSKMKRVQEEVRSIVGDKRKVDEADIDQMVYLKCVVQETLRLHAPVVVTRESSSSVSSKLQGYDIPAKTRVMINAWAIQRDPKLWERQEEFVPERFMYNQVDVDFKGHHSQFIPFGSGKRGCPGITFAVVEAEYVLANLLYWFDWRLPLGETVEDFDMTDVFEMVIRKKISLHLVPVLHSSC</sequence>
<comment type="cofactor">
    <cofactor evidence="1 8">
        <name>heme</name>
        <dbReference type="ChEBI" id="CHEBI:30413"/>
    </cofactor>
</comment>
<keyword evidence="12" id="KW-1185">Reference proteome</keyword>
<keyword evidence="10" id="KW-0472">Membrane</keyword>
<dbReference type="Proteomes" id="UP000796880">
    <property type="component" value="Unassembled WGS sequence"/>
</dbReference>
<dbReference type="GO" id="GO:0005506">
    <property type="term" value="F:iron ion binding"/>
    <property type="evidence" value="ECO:0007669"/>
    <property type="project" value="InterPro"/>
</dbReference>
<evidence type="ECO:0000256" key="10">
    <source>
        <dbReference type="SAM" id="Phobius"/>
    </source>
</evidence>
<dbReference type="InterPro" id="IPR001128">
    <property type="entry name" value="Cyt_P450"/>
</dbReference>
<proteinExistence type="inferred from homology"/>
<keyword evidence="6 8" id="KW-0408">Iron</keyword>
<evidence type="ECO:0000256" key="5">
    <source>
        <dbReference type="ARBA" id="ARBA00023002"/>
    </source>
</evidence>
<dbReference type="Pfam" id="PF00067">
    <property type="entry name" value="p450"/>
    <property type="match status" value="1"/>
</dbReference>
<gene>
    <name evidence="11" type="ORF">FNV43_RR19505</name>
</gene>
<dbReference type="Gene3D" id="1.10.630.10">
    <property type="entry name" value="Cytochrome P450"/>
    <property type="match status" value="1"/>
</dbReference>
<protein>
    <recommendedName>
        <fullName evidence="13">Cytochrome P450 71A1</fullName>
    </recommendedName>
</protein>
<dbReference type="InterPro" id="IPR017972">
    <property type="entry name" value="Cyt_P450_CS"/>
</dbReference>
<dbReference type="CDD" id="cd11072">
    <property type="entry name" value="CYP71-like"/>
    <property type="match status" value="1"/>
</dbReference>
<dbReference type="GO" id="GO:0004497">
    <property type="term" value="F:monooxygenase activity"/>
    <property type="evidence" value="ECO:0007669"/>
    <property type="project" value="UniProtKB-KW"/>
</dbReference>
<keyword evidence="10" id="KW-1133">Transmembrane helix</keyword>
<dbReference type="PRINTS" id="PR00463">
    <property type="entry name" value="EP450I"/>
</dbReference>
<dbReference type="GO" id="GO:0016705">
    <property type="term" value="F:oxidoreductase activity, acting on paired donors, with incorporation or reduction of molecular oxygen"/>
    <property type="evidence" value="ECO:0007669"/>
    <property type="project" value="InterPro"/>
</dbReference>